<evidence type="ECO:0000256" key="1">
    <source>
        <dbReference type="ARBA" id="ARBA00023015"/>
    </source>
</evidence>
<comment type="caution">
    <text evidence="6">The sequence shown here is derived from an EMBL/GenBank/DDBJ whole genome shotgun (WGS) entry which is preliminary data.</text>
</comment>
<dbReference type="Pfam" id="PF12833">
    <property type="entry name" value="HTH_18"/>
    <property type="match status" value="1"/>
</dbReference>
<gene>
    <name evidence="6" type="ORF">GCM10023094_30720</name>
</gene>
<name>A0ABP8P7Y5_9NOCA</name>
<feature type="region of interest" description="Disordered" evidence="4">
    <location>
        <begin position="1"/>
        <end position="25"/>
    </location>
</feature>
<evidence type="ECO:0000259" key="5">
    <source>
        <dbReference type="PROSITE" id="PS01124"/>
    </source>
</evidence>
<dbReference type="Proteomes" id="UP001501183">
    <property type="component" value="Unassembled WGS sequence"/>
</dbReference>
<keyword evidence="2" id="KW-0238">DNA-binding</keyword>
<dbReference type="PRINTS" id="PR00032">
    <property type="entry name" value="HTHARAC"/>
</dbReference>
<dbReference type="PROSITE" id="PS01124">
    <property type="entry name" value="HTH_ARAC_FAMILY_2"/>
    <property type="match status" value="1"/>
</dbReference>
<evidence type="ECO:0000313" key="7">
    <source>
        <dbReference type="Proteomes" id="UP001501183"/>
    </source>
</evidence>
<keyword evidence="1" id="KW-0805">Transcription regulation</keyword>
<feature type="domain" description="HTH araC/xylS-type" evidence="5">
    <location>
        <begin position="242"/>
        <end position="344"/>
    </location>
</feature>
<keyword evidence="7" id="KW-1185">Reference proteome</keyword>
<proteinExistence type="predicted"/>
<evidence type="ECO:0000256" key="4">
    <source>
        <dbReference type="SAM" id="MobiDB-lite"/>
    </source>
</evidence>
<reference evidence="7" key="1">
    <citation type="journal article" date="2019" name="Int. J. Syst. Evol. Microbiol.">
        <title>The Global Catalogue of Microorganisms (GCM) 10K type strain sequencing project: providing services to taxonomists for standard genome sequencing and annotation.</title>
        <authorList>
            <consortium name="The Broad Institute Genomics Platform"/>
            <consortium name="The Broad Institute Genome Sequencing Center for Infectious Disease"/>
            <person name="Wu L."/>
            <person name="Ma J."/>
        </authorList>
    </citation>
    <scope>NUCLEOTIDE SEQUENCE [LARGE SCALE GENOMIC DNA]</scope>
    <source>
        <strain evidence="7">JCM 32206</strain>
    </source>
</reference>
<dbReference type="RefSeq" id="WP_345346532.1">
    <property type="nucleotide sequence ID" value="NZ_BAABFB010000050.1"/>
</dbReference>
<evidence type="ECO:0000256" key="3">
    <source>
        <dbReference type="ARBA" id="ARBA00023163"/>
    </source>
</evidence>
<dbReference type="SUPFAM" id="SSF46689">
    <property type="entry name" value="Homeodomain-like"/>
    <property type="match status" value="2"/>
</dbReference>
<accession>A0ABP8P7Y5</accession>
<dbReference type="Gene3D" id="1.10.10.60">
    <property type="entry name" value="Homeodomain-like"/>
    <property type="match status" value="1"/>
</dbReference>
<dbReference type="PANTHER" id="PTHR46796">
    <property type="entry name" value="HTH-TYPE TRANSCRIPTIONAL ACTIVATOR RHAS-RELATED"/>
    <property type="match status" value="1"/>
</dbReference>
<dbReference type="InterPro" id="IPR020449">
    <property type="entry name" value="Tscrpt_reg_AraC-type_HTH"/>
</dbReference>
<sequence length="348" mass="38643">MGESAYTDIREQRDGAPAPAGPLANHDALSTADIDEFRSRASELLSTHSIRRSDTGAAPFDGHVRVAGLGDLRFVYLEQGVGMDVDILERIDYYDLMLAVSGTNRLTAGDDRAWVGDGRGAVLSPRMRARMQMDADYRQIHLRIDPRALDRRLEALLGRPPHAPLTFDLPMDLTSPRLSTWTSSLRLLLRDLDQADGLSRHPLAAATWQDMVLTGLLLAQPHSYSAALAEPGRPQVHRRELREAIDFCEAHLTEPLTIGEIARHVGVSVRSLQRAFQEGLGTSPGRYLQSLRLARVRRDLLDADPGSSVPVTEVAYRWGFVHLSRFAAAYRRQYGELPSDTRSRAIHG</sequence>
<evidence type="ECO:0000256" key="2">
    <source>
        <dbReference type="ARBA" id="ARBA00023125"/>
    </source>
</evidence>
<dbReference type="EMBL" id="BAABFB010000050">
    <property type="protein sequence ID" value="GAA4481853.1"/>
    <property type="molecule type" value="Genomic_DNA"/>
</dbReference>
<dbReference type="Pfam" id="PF14525">
    <property type="entry name" value="AraC_binding_2"/>
    <property type="match status" value="1"/>
</dbReference>
<dbReference type="InterPro" id="IPR050204">
    <property type="entry name" value="AraC_XylS_family_regulators"/>
</dbReference>
<evidence type="ECO:0000313" key="6">
    <source>
        <dbReference type="EMBL" id="GAA4481853.1"/>
    </source>
</evidence>
<dbReference type="InterPro" id="IPR018060">
    <property type="entry name" value="HTH_AraC"/>
</dbReference>
<keyword evidence="3" id="KW-0804">Transcription</keyword>
<protein>
    <submittedName>
        <fullName evidence="6">AraC family transcriptional regulator</fullName>
    </submittedName>
</protein>
<organism evidence="6 7">
    <name type="scientific">Rhodococcus olei</name>
    <dbReference type="NCBI Taxonomy" id="2161675"/>
    <lineage>
        <taxon>Bacteria</taxon>
        <taxon>Bacillati</taxon>
        <taxon>Actinomycetota</taxon>
        <taxon>Actinomycetes</taxon>
        <taxon>Mycobacteriales</taxon>
        <taxon>Nocardiaceae</taxon>
        <taxon>Rhodococcus</taxon>
    </lineage>
</organism>
<dbReference type="InterPro" id="IPR009057">
    <property type="entry name" value="Homeodomain-like_sf"/>
</dbReference>
<dbReference type="PANTHER" id="PTHR46796:SF12">
    <property type="entry name" value="HTH-TYPE DNA-BINDING TRANSCRIPTIONAL ACTIVATOR EUTR"/>
    <property type="match status" value="1"/>
</dbReference>
<dbReference type="InterPro" id="IPR035418">
    <property type="entry name" value="AraC-bd_2"/>
</dbReference>
<dbReference type="SMART" id="SM00342">
    <property type="entry name" value="HTH_ARAC"/>
    <property type="match status" value="1"/>
</dbReference>